<dbReference type="InterPro" id="IPR019812">
    <property type="entry name" value="Hydgase_assmbl_chp_CS"/>
</dbReference>
<proteinExistence type="inferred from homology"/>
<reference evidence="2" key="1">
    <citation type="submission" date="2019-03" db="EMBL/GenBank/DDBJ databases">
        <title>Lake Tanganyika Metagenome-Assembled Genomes (MAGs).</title>
        <authorList>
            <person name="Tran P."/>
        </authorList>
    </citation>
    <scope>NUCLEOTIDE SEQUENCE</scope>
    <source>
        <strain evidence="2">K_DeepCast_150m_m2_040</strain>
    </source>
</reference>
<organism evidence="2 3">
    <name type="scientific">candidate division WOR-3 bacterium</name>
    <dbReference type="NCBI Taxonomy" id="2052148"/>
    <lineage>
        <taxon>Bacteria</taxon>
        <taxon>Bacteria division WOR-3</taxon>
    </lineage>
</organism>
<evidence type="ECO:0000313" key="3">
    <source>
        <dbReference type="Proteomes" id="UP000779900"/>
    </source>
</evidence>
<dbReference type="SUPFAM" id="SSF159127">
    <property type="entry name" value="HupF/HypC-like"/>
    <property type="match status" value="1"/>
</dbReference>
<gene>
    <name evidence="2" type="ORF">FJY68_13825</name>
</gene>
<dbReference type="PRINTS" id="PR00445">
    <property type="entry name" value="HUPFHYPC"/>
</dbReference>
<dbReference type="GO" id="GO:0005506">
    <property type="term" value="F:iron ion binding"/>
    <property type="evidence" value="ECO:0007669"/>
    <property type="project" value="TreeGrafter"/>
</dbReference>
<dbReference type="PANTHER" id="PTHR35177">
    <property type="entry name" value="HYDROGENASE MATURATION FACTOR HYBG"/>
    <property type="match status" value="1"/>
</dbReference>
<dbReference type="GO" id="GO:1902670">
    <property type="term" value="F:carbon dioxide binding"/>
    <property type="evidence" value="ECO:0007669"/>
    <property type="project" value="TreeGrafter"/>
</dbReference>
<evidence type="ECO:0000256" key="1">
    <source>
        <dbReference type="ARBA" id="ARBA00006018"/>
    </source>
</evidence>
<protein>
    <submittedName>
        <fullName evidence="2">HypC/HybG/HupF family hydrogenase formation chaperone</fullName>
    </submittedName>
</protein>
<sequence length="89" mass="9652">MCLAVPLKLVSVNGNDAVGEVGGIQREVSIMMTPDVKVGDYVIVHAGFAIQVLDQKEAEENLELLRQIGETAEAMQEDARSRRKAGRSV</sequence>
<name>A0A937XKB6_UNCW3</name>
<dbReference type="GO" id="GO:0051604">
    <property type="term" value="P:protein maturation"/>
    <property type="evidence" value="ECO:0007669"/>
    <property type="project" value="TreeGrafter"/>
</dbReference>
<dbReference type="EMBL" id="VGIR01000166">
    <property type="protein sequence ID" value="MBM3332904.1"/>
    <property type="molecule type" value="Genomic_DNA"/>
</dbReference>
<dbReference type="Proteomes" id="UP000779900">
    <property type="component" value="Unassembled WGS sequence"/>
</dbReference>
<comment type="caution">
    <text evidence="2">The sequence shown here is derived from an EMBL/GenBank/DDBJ whole genome shotgun (WGS) entry which is preliminary data.</text>
</comment>
<dbReference type="PANTHER" id="PTHR35177:SF2">
    <property type="entry name" value="HYDROGENASE MATURATION FACTOR HYBG"/>
    <property type="match status" value="1"/>
</dbReference>
<dbReference type="FunFam" id="2.30.30.140:FF:000022">
    <property type="entry name" value="Hydrogenase assembly chaperone HybG"/>
    <property type="match status" value="1"/>
</dbReference>
<evidence type="ECO:0000313" key="2">
    <source>
        <dbReference type="EMBL" id="MBM3332904.1"/>
    </source>
</evidence>
<dbReference type="NCBIfam" id="TIGR00074">
    <property type="entry name" value="hypC_hupF"/>
    <property type="match status" value="1"/>
</dbReference>
<accession>A0A937XKB6</accession>
<dbReference type="Gene3D" id="2.30.30.140">
    <property type="match status" value="1"/>
</dbReference>
<dbReference type="Pfam" id="PF01455">
    <property type="entry name" value="HupF_HypC"/>
    <property type="match status" value="1"/>
</dbReference>
<dbReference type="AlphaFoldDB" id="A0A937XKB6"/>
<dbReference type="InterPro" id="IPR001109">
    <property type="entry name" value="Hydrogenase_HupF/HypC"/>
</dbReference>
<comment type="similarity">
    <text evidence="1">Belongs to the HupF/HypC family.</text>
</comment>
<dbReference type="PROSITE" id="PS01097">
    <property type="entry name" value="HUPF_HYPC"/>
    <property type="match status" value="1"/>
</dbReference>